<gene>
    <name evidence="1" type="ORF">L1987_09479</name>
</gene>
<name>A0ACB9JN33_9ASTR</name>
<sequence>MFSGDHRLFHRFCNRSCNKSLQSNIRNLNENFLRESPKEAVEEIETESSDVFETEETMEDQERKTFSNVTKPSLDGLT</sequence>
<evidence type="ECO:0000313" key="2">
    <source>
        <dbReference type="Proteomes" id="UP001056120"/>
    </source>
</evidence>
<evidence type="ECO:0000313" key="1">
    <source>
        <dbReference type="EMBL" id="KAI3821904.1"/>
    </source>
</evidence>
<proteinExistence type="predicted"/>
<organism evidence="1 2">
    <name type="scientific">Smallanthus sonchifolius</name>
    <dbReference type="NCBI Taxonomy" id="185202"/>
    <lineage>
        <taxon>Eukaryota</taxon>
        <taxon>Viridiplantae</taxon>
        <taxon>Streptophyta</taxon>
        <taxon>Embryophyta</taxon>
        <taxon>Tracheophyta</taxon>
        <taxon>Spermatophyta</taxon>
        <taxon>Magnoliopsida</taxon>
        <taxon>eudicotyledons</taxon>
        <taxon>Gunneridae</taxon>
        <taxon>Pentapetalae</taxon>
        <taxon>asterids</taxon>
        <taxon>campanulids</taxon>
        <taxon>Asterales</taxon>
        <taxon>Asteraceae</taxon>
        <taxon>Asteroideae</taxon>
        <taxon>Heliantheae alliance</taxon>
        <taxon>Millerieae</taxon>
        <taxon>Smallanthus</taxon>
    </lineage>
</organism>
<dbReference type="Proteomes" id="UP001056120">
    <property type="component" value="Linkage Group LG03"/>
</dbReference>
<accession>A0ACB9JN33</accession>
<protein>
    <submittedName>
        <fullName evidence="1">Uncharacterized protein</fullName>
    </submittedName>
</protein>
<reference evidence="1 2" key="2">
    <citation type="journal article" date="2022" name="Mol. Ecol. Resour.">
        <title>The genomes of chicory, endive, great burdock and yacon provide insights into Asteraceae paleo-polyploidization history and plant inulin production.</title>
        <authorList>
            <person name="Fan W."/>
            <person name="Wang S."/>
            <person name="Wang H."/>
            <person name="Wang A."/>
            <person name="Jiang F."/>
            <person name="Liu H."/>
            <person name="Zhao H."/>
            <person name="Xu D."/>
            <person name="Zhang Y."/>
        </authorList>
    </citation>
    <scope>NUCLEOTIDE SEQUENCE [LARGE SCALE GENOMIC DNA]</scope>
    <source>
        <strain evidence="2">cv. Yunnan</strain>
        <tissue evidence="1">Leaves</tissue>
    </source>
</reference>
<comment type="caution">
    <text evidence="1">The sequence shown here is derived from an EMBL/GenBank/DDBJ whole genome shotgun (WGS) entry which is preliminary data.</text>
</comment>
<reference evidence="2" key="1">
    <citation type="journal article" date="2022" name="Mol. Ecol. Resour.">
        <title>The genomes of chicory, endive, great burdock and yacon provide insights into Asteraceae palaeo-polyploidization history and plant inulin production.</title>
        <authorList>
            <person name="Fan W."/>
            <person name="Wang S."/>
            <person name="Wang H."/>
            <person name="Wang A."/>
            <person name="Jiang F."/>
            <person name="Liu H."/>
            <person name="Zhao H."/>
            <person name="Xu D."/>
            <person name="Zhang Y."/>
        </authorList>
    </citation>
    <scope>NUCLEOTIDE SEQUENCE [LARGE SCALE GENOMIC DNA]</scope>
    <source>
        <strain evidence="2">cv. Yunnan</strain>
    </source>
</reference>
<keyword evidence="2" id="KW-1185">Reference proteome</keyword>
<dbReference type="EMBL" id="CM042020">
    <property type="protein sequence ID" value="KAI3821904.1"/>
    <property type="molecule type" value="Genomic_DNA"/>
</dbReference>